<dbReference type="InterPro" id="IPR053830">
    <property type="entry name" value="DUF6922"/>
</dbReference>
<dbReference type="Pfam" id="PF21956">
    <property type="entry name" value="DUF6922"/>
    <property type="match status" value="1"/>
</dbReference>
<accession>A0A4R7CVI0</accession>
<dbReference type="Proteomes" id="UP000294752">
    <property type="component" value="Unassembled WGS sequence"/>
</dbReference>
<keyword evidence="3" id="KW-1185">Reference proteome</keyword>
<feature type="domain" description="DUF6922" evidence="1">
    <location>
        <begin position="13"/>
        <end position="63"/>
    </location>
</feature>
<evidence type="ECO:0000259" key="1">
    <source>
        <dbReference type="Pfam" id="PF21956"/>
    </source>
</evidence>
<evidence type="ECO:0000313" key="2">
    <source>
        <dbReference type="EMBL" id="TDS09818.1"/>
    </source>
</evidence>
<dbReference type="EMBL" id="SNZV01000010">
    <property type="protein sequence ID" value="TDS09818.1"/>
    <property type="molecule type" value="Genomic_DNA"/>
</dbReference>
<dbReference type="RefSeq" id="WP_133641833.1">
    <property type="nucleotide sequence ID" value="NZ_SNZV01000010.1"/>
</dbReference>
<organism evidence="2 3">
    <name type="scientific">Sphingobacterium paludis</name>
    <dbReference type="NCBI Taxonomy" id="1476465"/>
    <lineage>
        <taxon>Bacteria</taxon>
        <taxon>Pseudomonadati</taxon>
        <taxon>Bacteroidota</taxon>
        <taxon>Sphingobacteriia</taxon>
        <taxon>Sphingobacteriales</taxon>
        <taxon>Sphingobacteriaceae</taxon>
        <taxon>Sphingobacterium</taxon>
    </lineage>
</organism>
<name>A0A4R7CVI0_9SPHI</name>
<reference evidence="2 3" key="1">
    <citation type="submission" date="2019-03" db="EMBL/GenBank/DDBJ databases">
        <title>Genomic Encyclopedia of Type Strains, Phase III (KMG-III): the genomes of soil and plant-associated and newly described type strains.</title>
        <authorList>
            <person name="Whitman W."/>
        </authorList>
    </citation>
    <scope>NUCLEOTIDE SEQUENCE [LARGE SCALE GENOMIC DNA]</scope>
    <source>
        <strain evidence="2 3">CGMCC 1.12801</strain>
    </source>
</reference>
<comment type="caution">
    <text evidence="2">The sequence shown here is derived from an EMBL/GenBank/DDBJ whole genome shotgun (WGS) entry which is preliminary data.</text>
</comment>
<gene>
    <name evidence="2" type="ORF">B0I21_11095</name>
</gene>
<proteinExistence type="predicted"/>
<protein>
    <recommendedName>
        <fullName evidence="1">DUF6922 domain-containing protein</fullName>
    </recommendedName>
</protein>
<sequence>MEKFDNNSDKPNIHPKFFWDTDVESLDWQKAYLSVIARIIERGGQKEIDELLRFYGRGKVLAALRNEIYFLPDHGIESAVAFFPELKKEQMYCYLNRKNKSYNWI</sequence>
<evidence type="ECO:0000313" key="3">
    <source>
        <dbReference type="Proteomes" id="UP000294752"/>
    </source>
</evidence>
<dbReference type="OrthoDB" id="1364214at2"/>
<dbReference type="AlphaFoldDB" id="A0A4R7CVI0"/>